<organism evidence="2 3">
    <name type="scientific">Streptomyces kasugaensis</name>
    <dbReference type="NCBI Taxonomy" id="1946"/>
    <lineage>
        <taxon>Bacteria</taxon>
        <taxon>Bacillati</taxon>
        <taxon>Actinomycetota</taxon>
        <taxon>Actinomycetes</taxon>
        <taxon>Kitasatosporales</taxon>
        <taxon>Streptomycetaceae</taxon>
        <taxon>Streptomyces</taxon>
    </lineage>
</organism>
<dbReference type="RefSeq" id="WP_131121799.1">
    <property type="nucleotide sequence ID" value="NZ_SIXH01000002.1"/>
</dbReference>
<protein>
    <submittedName>
        <fullName evidence="2">Uncharacterized protein</fullName>
    </submittedName>
</protein>
<dbReference type="AlphaFoldDB" id="A0A4Q9I1M6"/>
<name>A0A4Q9I1M6_STRKA</name>
<evidence type="ECO:0000313" key="3">
    <source>
        <dbReference type="Proteomes" id="UP000292452"/>
    </source>
</evidence>
<accession>A0A4Q9I1M6</accession>
<evidence type="ECO:0000256" key="1">
    <source>
        <dbReference type="SAM" id="MobiDB-lite"/>
    </source>
</evidence>
<dbReference type="EMBL" id="SIXH01000002">
    <property type="protein sequence ID" value="TBO61587.1"/>
    <property type="molecule type" value="Genomic_DNA"/>
</dbReference>
<reference evidence="2 3" key="1">
    <citation type="submission" date="2019-02" db="EMBL/GenBank/DDBJ databases">
        <title>Draft Genome Sequence of Streptomyces sp. AM-2504, identified by 16S rRNA comparative analysis as a Streptomyces Kasugaensis strain.</title>
        <authorList>
            <person name="Napolioni V."/>
            <person name="Giuliodori A.M."/>
            <person name="Spurio R."/>
            <person name="Fabbretti A."/>
        </authorList>
    </citation>
    <scope>NUCLEOTIDE SEQUENCE [LARGE SCALE GENOMIC DNA]</scope>
    <source>
        <strain evidence="2 3">AM-2504</strain>
    </source>
</reference>
<dbReference type="Proteomes" id="UP000292452">
    <property type="component" value="Unassembled WGS sequence"/>
</dbReference>
<feature type="region of interest" description="Disordered" evidence="1">
    <location>
        <begin position="1"/>
        <end position="64"/>
    </location>
</feature>
<feature type="compositionally biased region" description="Low complexity" evidence="1">
    <location>
        <begin position="11"/>
        <end position="34"/>
    </location>
</feature>
<proteinExistence type="predicted"/>
<evidence type="ECO:0000313" key="2">
    <source>
        <dbReference type="EMBL" id="TBO61587.1"/>
    </source>
</evidence>
<sequence length="73" mass="7500">MPSASPPTCSATARLGGAAVPAAAKTPTETPAPAKEIIRDVPDIMVRSPCSRPQRNADDPEGEDVRAVAFTGQ</sequence>
<gene>
    <name evidence="2" type="ORF">EYS09_00420</name>
</gene>
<feature type="compositionally biased region" description="Basic and acidic residues" evidence="1">
    <location>
        <begin position="55"/>
        <end position="64"/>
    </location>
</feature>
<feature type="compositionally biased region" description="Polar residues" evidence="1">
    <location>
        <begin position="1"/>
        <end position="10"/>
    </location>
</feature>
<comment type="caution">
    <text evidence="2">The sequence shown here is derived from an EMBL/GenBank/DDBJ whole genome shotgun (WGS) entry which is preliminary data.</text>
</comment>
<keyword evidence="3" id="KW-1185">Reference proteome</keyword>